<evidence type="ECO:0000313" key="3">
    <source>
        <dbReference type="Proteomes" id="UP001215280"/>
    </source>
</evidence>
<name>A0AAD7MPP9_9AGAR</name>
<dbReference type="Proteomes" id="UP001215280">
    <property type="component" value="Unassembled WGS sequence"/>
</dbReference>
<keyword evidence="3" id="KW-1185">Reference proteome</keyword>
<organism evidence="2 3">
    <name type="scientific">Mycena maculata</name>
    <dbReference type="NCBI Taxonomy" id="230809"/>
    <lineage>
        <taxon>Eukaryota</taxon>
        <taxon>Fungi</taxon>
        <taxon>Dikarya</taxon>
        <taxon>Basidiomycota</taxon>
        <taxon>Agaricomycotina</taxon>
        <taxon>Agaricomycetes</taxon>
        <taxon>Agaricomycetidae</taxon>
        <taxon>Agaricales</taxon>
        <taxon>Marasmiineae</taxon>
        <taxon>Mycenaceae</taxon>
        <taxon>Mycena</taxon>
    </lineage>
</organism>
<feature type="region of interest" description="Disordered" evidence="1">
    <location>
        <begin position="18"/>
        <end position="49"/>
    </location>
</feature>
<dbReference type="AlphaFoldDB" id="A0AAD7MPP9"/>
<evidence type="ECO:0000256" key="1">
    <source>
        <dbReference type="SAM" id="MobiDB-lite"/>
    </source>
</evidence>
<dbReference type="EMBL" id="JARJLG010000219">
    <property type="protein sequence ID" value="KAJ7726453.1"/>
    <property type="molecule type" value="Genomic_DNA"/>
</dbReference>
<feature type="region of interest" description="Disordered" evidence="1">
    <location>
        <begin position="247"/>
        <end position="282"/>
    </location>
</feature>
<feature type="region of interest" description="Disordered" evidence="1">
    <location>
        <begin position="185"/>
        <end position="223"/>
    </location>
</feature>
<protein>
    <submittedName>
        <fullName evidence="2">Uncharacterized protein</fullName>
    </submittedName>
</protein>
<accession>A0AAD7MPP9</accession>
<reference evidence="2" key="1">
    <citation type="submission" date="2023-03" db="EMBL/GenBank/DDBJ databases">
        <title>Massive genome expansion in bonnet fungi (Mycena s.s.) driven by repeated elements and novel gene families across ecological guilds.</title>
        <authorList>
            <consortium name="Lawrence Berkeley National Laboratory"/>
            <person name="Harder C.B."/>
            <person name="Miyauchi S."/>
            <person name="Viragh M."/>
            <person name="Kuo A."/>
            <person name="Thoen E."/>
            <person name="Andreopoulos B."/>
            <person name="Lu D."/>
            <person name="Skrede I."/>
            <person name="Drula E."/>
            <person name="Henrissat B."/>
            <person name="Morin E."/>
            <person name="Kohler A."/>
            <person name="Barry K."/>
            <person name="LaButti K."/>
            <person name="Morin E."/>
            <person name="Salamov A."/>
            <person name="Lipzen A."/>
            <person name="Mereny Z."/>
            <person name="Hegedus B."/>
            <person name="Baldrian P."/>
            <person name="Stursova M."/>
            <person name="Weitz H."/>
            <person name="Taylor A."/>
            <person name="Grigoriev I.V."/>
            <person name="Nagy L.G."/>
            <person name="Martin F."/>
            <person name="Kauserud H."/>
        </authorList>
    </citation>
    <scope>NUCLEOTIDE SEQUENCE</scope>
    <source>
        <strain evidence="2">CBHHK188m</strain>
    </source>
</reference>
<evidence type="ECO:0000313" key="2">
    <source>
        <dbReference type="EMBL" id="KAJ7726453.1"/>
    </source>
</evidence>
<comment type="caution">
    <text evidence="2">The sequence shown here is derived from an EMBL/GenBank/DDBJ whole genome shotgun (WGS) entry which is preliminary data.</text>
</comment>
<feature type="region of interest" description="Disordered" evidence="1">
    <location>
        <begin position="495"/>
        <end position="534"/>
    </location>
</feature>
<gene>
    <name evidence="2" type="ORF">DFH07DRAFT_970492</name>
</gene>
<proteinExistence type="predicted"/>
<sequence length="534" mass="57258">MKNQDLVVHRLTQLRTQDSGRGCLSASPLGRPSHRLRTPPSAEARSTHHAVVSRTPGTETLARIFGAAASGIGIDWTGVSWMGAVPSAPEGGAHADSGVRDAVGAVREDGCVTNADYTGRRCPRAPDIHCCAIAGSLSRADWTSRLRRATSSVDSGYCRIRSSCGAAHSRRLRRDLRWTVDPIPSSSHSHVPILHPPRRTSPGYSCRVRSSALPSSQGQSYPRRVILPDPTAIRIHARGPMCNPSPGVGYAPDSHTSSLHPSGHTLDTPPDRCASANGPSRILLSREPTGSPFHGAPSSGGPCCSRIRASCNAAHSRRLRPGPRWTVDLIPHIPIHPSPRRTSRGTLAALDDVRSLPEPPFPRHALPILCIRAWIFAHPDVPSPRVPTVIARPPVESIGSYSRSSRLARALAESDSAIIEDLRLGTSYNGGMIALSPCLPATALSYLRPRPPPLHIPSSVLKSTPSAYRSPPRRSKLIQRPVFHRTTGASVYGRSAFPMDAHPVHPPGANASLTSPPDQQIDPFHSYSVGATRL</sequence>